<feature type="domain" description="R3H" evidence="1">
    <location>
        <begin position="112"/>
        <end position="177"/>
    </location>
</feature>
<dbReference type="GO" id="GO:0003723">
    <property type="term" value="F:RNA binding"/>
    <property type="evidence" value="ECO:0007669"/>
    <property type="project" value="InterPro"/>
</dbReference>
<dbReference type="PANTHER" id="PTHR35800">
    <property type="entry name" value="PROTEIN JAG"/>
    <property type="match status" value="1"/>
</dbReference>
<comment type="caution">
    <text evidence="2">The sequence shown here is derived from an EMBL/GenBank/DDBJ whole genome shotgun (WGS) entry which is preliminary data.</text>
</comment>
<evidence type="ECO:0000313" key="2">
    <source>
        <dbReference type="EMBL" id="OGZ65763.1"/>
    </source>
</evidence>
<dbReference type="InterPro" id="IPR036867">
    <property type="entry name" value="R3H_dom_sf"/>
</dbReference>
<dbReference type="InterPro" id="IPR015946">
    <property type="entry name" value="KH_dom-like_a/b"/>
</dbReference>
<dbReference type="PANTHER" id="PTHR35800:SF1">
    <property type="entry name" value="RNA-BINDING PROTEIN KHPB"/>
    <property type="match status" value="1"/>
</dbReference>
<gene>
    <name evidence="2" type="ORF">A3D34_02285</name>
</gene>
<dbReference type="AlphaFoldDB" id="A0A1G2HTI9"/>
<evidence type="ECO:0000259" key="1">
    <source>
        <dbReference type="PROSITE" id="PS51061"/>
    </source>
</evidence>
<dbReference type="CDD" id="cd02644">
    <property type="entry name" value="R3H_jag"/>
    <property type="match status" value="1"/>
</dbReference>
<dbReference type="Proteomes" id="UP000179183">
    <property type="component" value="Unassembled WGS sequence"/>
</dbReference>
<name>A0A1G2HTI9_9BACT</name>
<dbReference type="Gene3D" id="3.30.1370.50">
    <property type="entry name" value="R3H-like domain"/>
    <property type="match status" value="1"/>
</dbReference>
<evidence type="ECO:0000313" key="3">
    <source>
        <dbReference type="Proteomes" id="UP000179183"/>
    </source>
</evidence>
<dbReference type="InterPro" id="IPR001374">
    <property type="entry name" value="R3H_dom"/>
</dbReference>
<dbReference type="InterPro" id="IPR034079">
    <property type="entry name" value="R3H_KhpB"/>
</dbReference>
<dbReference type="SMART" id="SM00393">
    <property type="entry name" value="R3H"/>
    <property type="match status" value="1"/>
</dbReference>
<proteinExistence type="predicted"/>
<dbReference type="PROSITE" id="PS51061">
    <property type="entry name" value="R3H"/>
    <property type="match status" value="1"/>
</dbReference>
<dbReference type="EMBL" id="MHOQ01000037">
    <property type="protein sequence ID" value="OGZ65763.1"/>
    <property type="molecule type" value="Genomic_DNA"/>
</dbReference>
<protein>
    <recommendedName>
        <fullName evidence="1">R3H domain-containing protein</fullName>
    </recommendedName>
</protein>
<dbReference type="Pfam" id="PF01424">
    <property type="entry name" value="R3H"/>
    <property type="match status" value="1"/>
</dbReference>
<dbReference type="SUPFAM" id="SSF82708">
    <property type="entry name" value="R3H domain"/>
    <property type="match status" value="1"/>
</dbReference>
<organism evidence="2 3">
    <name type="scientific">Candidatus Staskawiczbacteria bacterium RIFCSPHIGHO2_02_FULL_33_16</name>
    <dbReference type="NCBI Taxonomy" id="1802204"/>
    <lineage>
        <taxon>Bacteria</taxon>
        <taxon>Candidatus Staskawicziibacteriota</taxon>
    </lineage>
</organism>
<dbReference type="InterPro" id="IPR039247">
    <property type="entry name" value="KhpB"/>
</dbReference>
<dbReference type="Gene3D" id="3.30.300.20">
    <property type="match status" value="1"/>
</dbReference>
<sequence length="177" mass="20632">MEEQDLVIIKKTIEELFEKMTVVVSSLELKQSSQEKKTENFDSLNSINETVLPLQSEPREIIHININLEEPQFLIGQNGQTLFELERIVKIILNKKIQKFFYLNLDINNYKDKKVEYLKNLARDSANEVALTKQEKALSPMLAYERRIIHTELAQRQDVITRSQGNGENRCVVICPR</sequence>
<accession>A0A1G2HTI9</accession>
<reference evidence="2 3" key="1">
    <citation type="journal article" date="2016" name="Nat. Commun.">
        <title>Thousands of microbial genomes shed light on interconnected biogeochemical processes in an aquifer system.</title>
        <authorList>
            <person name="Anantharaman K."/>
            <person name="Brown C.T."/>
            <person name="Hug L.A."/>
            <person name="Sharon I."/>
            <person name="Castelle C.J."/>
            <person name="Probst A.J."/>
            <person name="Thomas B.C."/>
            <person name="Singh A."/>
            <person name="Wilkins M.J."/>
            <person name="Karaoz U."/>
            <person name="Brodie E.L."/>
            <person name="Williams K.H."/>
            <person name="Hubbard S.S."/>
            <person name="Banfield J.F."/>
        </authorList>
    </citation>
    <scope>NUCLEOTIDE SEQUENCE [LARGE SCALE GENOMIC DNA]</scope>
</reference>